<dbReference type="GO" id="GO:0005975">
    <property type="term" value="P:carbohydrate metabolic process"/>
    <property type="evidence" value="ECO:0007669"/>
    <property type="project" value="TreeGrafter"/>
</dbReference>
<dbReference type="Pfam" id="PF00285">
    <property type="entry name" value="Citrate_synt"/>
    <property type="match status" value="1"/>
</dbReference>
<dbReference type="Proteomes" id="UP000663844">
    <property type="component" value="Unassembled WGS sequence"/>
</dbReference>
<dbReference type="GO" id="GO:0005759">
    <property type="term" value="C:mitochondrial matrix"/>
    <property type="evidence" value="ECO:0007669"/>
    <property type="project" value="TreeGrafter"/>
</dbReference>
<gene>
    <name evidence="2" type="ORF">OXD698_LOCUS51449</name>
</gene>
<name>A0A820P0Z2_9BILA</name>
<evidence type="ECO:0000256" key="1">
    <source>
        <dbReference type="RuleBase" id="RU000441"/>
    </source>
</evidence>
<dbReference type="AlphaFoldDB" id="A0A820P0Z2"/>
<dbReference type="SUPFAM" id="SSF48256">
    <property type="entry name" value="Citrate synthase"/>
    <property type="match status" value="1"/>
</dbReference>
<comment type="similarity">
    <text evidence="1">Belongs to the citrate synthase family.</text>
</comment>
<dbReference type="PANTHER" id="PTHR11739">
    <property type="entry name" value="CITRATE SYNTHASE"/>
    <property type="match status" value="1"/>
</dbReference>
<reference evidence="2" key="1">
    <citation type="submission" date="2021-02" db="EMBL/GenBank/DDBJ databases">
        <authorList>
            <person name="Nowell W R."/>
        </authorList>
    </citation>
    <scope>NUCLEOTIDE SEQUENCE</scope>
</reference>
<dbReference type="Gene3D" id="1.10.580.10">
    <property type="entry name" value="Citrate Synthase, domain 1"/>
    <property type="match status" value="1"/>
</dbReference>
<dbReference type="InterPro" id="IPR016142">
    <property type="entry name" value="Citrate_synth-like_lrg_a-sub"/>
</dbReference>
<comment type="caution">
    <text evidence="2">The sequence shown here is derived from an EMBL/GenBank/DDBJ whole genome shotgun (WGS) entry which is preliminary data.</text>
</comment>
<accession>A0A820P0Z2</accession>
<dbReference type="InterPro" id="IPR036969">
    <property type="entry name" value="Citrate_synthase_sf"/>
</dbReference>
<dbReference type="PRINTS" id="PR00143">
    <property type="entry name" value="CITRTSNTHASE"/>
</dbReference>
<dbReference type="InterPro" id="IPR002020">
    <property type="entry name" value="Citrate_synthase"/>
</dbReference>
<feature type="non-terminal residue" evidence="2">
    <location>
        <position position="60"/>
    </location>
</feature>
<organism evidence="2 3">
    <name type="scientific">Adineta steineri</name>
    <dbReference type="NCBI Taxonomy" id="433720"/>
    <lineage>
        <taxon>Eukaryota</taxon>
        <taxon>Metazoa</taxon>
        <taxon>Spiralia</taxon>
        <taxon>Gnathifera</taxon>
        <taxon>Rotifera</taxon>
        <taxon>Eurotatoria</taxon>
        <taxon>Bdelloidea</taxon>
        <taxon>Adinetida</taxon>
        <taxon>Adinetidae</taxon>
        <taxon>Adineta</taxon>
    </lineage>
</organism>
<dbReference type="EMBL" id="CAJOAZ010026420">
    <property type="protein sequence ID" value="CAF4400926.1"/>
    <property type="molecule type" value="Genomic_DNA"/>
</dbReference>
<dbReference type="GO" id="GO:0046912">
    <property type="term" value="F:acyltransferase activity, acyl groups converted into alkyl on transfer"/>
    <property type="evidence" value="ECO:0007669"/>
    <property type="project" value="InterPro"/>
</dbReference>
<dbReference type="PANTHER" id="PTHR11739:SF8">
    <property type="entry name" value="CITRATE SYNTHASE, MITOCHONDRIAL"/>
    <property type="match status" value="1"/>
</dbReference>
<keyword evidence="1" id="KW-0808">Transferase</keyword>
<sequence length="60" mass="6949">MDLIAKLPTIAAIIYRNLYRDGTAVGAIDSKKDWSWNFATMLGYDNKQFVELLRLYLTIH</sequence>
<proteinExistence type="inferred from homology"/>
<evidence type="ECO:0000313" key="3">
    <source>
        <dbReference type="Proteomes" id="UP000663844"/>
    </source>
</evidence>
<protein>
    <recommendedName>
        <fullName evidence="1">Citrate synthase</fullName>
    </recommendedName>
</protein>
<dbReference type="GO" id="GO:0006099">
    <property type="term" value="P:tricarboxylic acid cycle"/>
    <property type="evidence" value="ECO:0007669"/>
    <property type="project" value="TreeGrafter"/>
</dbReference>
<evidence type="ECO:0000313" key="2">
    <source>
        <dbReference type="EMBL" id="CAF4400926.1"/>
    </source>
</evidence>